<dbReference type="InterPro" id="IPR009506">
    <property type="entry name" value="YjiS-like"/>
</dbReference>
<dbReference type="RefSeq" id="WP_146287493.1">
    <property type="nucleotide sequence ID" value="NZ_BMLP01000005.1"/>
</dbReference>
<name>A0A917YLI4_9RHOB</name>
<comment type="caution">
    <text evidence="2">The sequence shown here is derived from an EMBL/GenBank/DDBJ whole genome shotgun (WGS) entry which is preliminary data.</text>
</comment>
<gene>
    <name evidence="2" type="ORF">GCM10010991_26510</name>
</gene>
<protein>
    <recommendedName>
        <fullName evidence="1">YjiS-like domain-containing protein</fullName>
    </recommendedName>
</protein>
<dbReference type="Proteomes" id="UP000598196">
    <property type="component" value="Unassembled WGS sequence"/>
</dbReference>
<keyword evidence="3" id="KW-1185">Reference proteome</keyword>
<accession>A0A917YLI4</accession>
<dbReference type="EMBL" id="BMLP01000005">
    <property type="protein sequence ID" value="GGO34949.1"/>
    <property type="molecule type" value="Genomic_DNA"/>
</dbReference>
<dbReference type="AlphaFoldDB" id="A0A917YLI4"/>
<sequence>MAYVVSNRTARFSLGDYLGNVKASLKANLARRAIYRQTLNELNALTDRELIDLGISRFEITALAHEAAYGK</sequence>
<dbReference type="Pfam" id="PF06568">
    <property type="entry name" value="YjiS-like"/>
    <property type="match status" value="1"/>
</dbReference>
<feature type="domain" description="YjiS-like" evidence="1">
    <location>
        <begin position="26"/>
        <end position="60"/>
    </location>
</feature>
<dbReference type="OrthoDB" id="8244198at2"/>
<evidence type="ECO:0000313" key="3">
    <source>
        <dbReference type="Proteomes" id="UP000598196"/>
    </source>
</evidence>
<proteinExistence type="predicted"/>
<evidence type="ECO:0000259" key="1">
    <source>
        <dbReference type="Pfam" id="PF06568"/>
    </source>
</evidence>
<evidence type="ECO:0000313" key="2">
    <source>
        <dbReference type="EMBL" id="GGO34949.1"/>
    </source>
</evidence>
<organism evidence="2 3">
    <name type="scientific">Gemmobacter aquaticus</name>
    <dbReference type="NCBI Taxonomy" id="490185"/>
    <lineage>
        <taxon>Bacteria</taxon>
        <taxon>Pseudomonadati</taxon>
        <taxon>Pseudomonadota</taxon>
        <taxon>Alphaproteobacteria</taxon>
        <taxon>Rhodobacterales</taxon>
        <taxon>Paracoccaceae</taxon>
        <taxon>Gemmobacter</taxon>
    </lineage>
</organism>
<reference evidence="2 3" key="1">
    <citation type="journal article" date="2014" name="Int. J. Syst. Evol. Microbiol.">
        <title>Complete genome sequence of Corynebacterium casei LMG S-19264T (=DSM 44701T), isolated from a smear-ripened cheese.</title>
        <authorList>
            <consortium name="US DOE Joint Genome Institute (JGI-PGF)"/>
            <person name="Walter F."/>
            <person name="Albersmeier A."/>
            <person name="Kalinowski J."/>
            <person name="Ruckert C."/>
        </authorList>
    </citation>
    <scope>NUCLEOTIDE SEQUENCE [LARGE SCALE GENOMIC DNA]</scope>
    <source>
        <strain evidence="2 3">CGMCC 1.7029</strain>
    </source>
</reference>